<keyword evidence="3" id="KW-1185">Reference proteome</keyword>
<feature type="region of interest" description="Disordered" evidence="1">
    <location>
        <begin position="163"/>
        <end position="182"/>
    </location>
</feature>
<evidence type="ECO:0000313" key="2">
    <source>
        <dbReference type="EMBL" id="KAK0478005.1"/>
    </source>
</evidence>
<protein>
    <submittedName>
        <fullName evidence="2">Uncharacterized protein</fullName>
    </submittedName>
</protein>
<dbReference type="EMBL" id="JAUEPU010000104">
    <property type="protein sequence ID" value="KAK0478005.1"/>
    <property type="molecule type" value="Genomic_DNA"/>
</dbReference>
<evidence type="ECO:0000256" key="1">
    <source>
        <dbReference type="SAM" id="MobiDB-lite"/>
    </source>
</evidence>
<reference evidence="2" key="1">
    <citation type="submission" date="2023-06" db="EMBL/GenBank/DDBJ databases">
        <authorList>
            <consortium name="Lawrence Berkeley National Laboratory"/>
            <person name="Ahrendt S."/>
            <person name="Sahu N."/>
            <person name="Indic B."/>
            <person name="Wong-Bajracharya J."/>
            <person name="Merenyi Z."/>
            <person name="Ke H.-M."/>
            <person name="Monk M."/>
            <person name="Kocsube S."/>
            <person name="Drula E."/>
            <person name="Lipzen A."/>
            <person name="Balint B."/>
            <person name="Henrissat B."/>
            <person name="Andreopoulos B."/>
            <person name="Martin F.M."/>
            <person name="Harder C.B."/>
            <person name="Rigling D."/>
            <person name="Ford K.L."/>
            <person name="Foster G.D."/>
            <person name="Pangilinan J."/>
            <person name="Papanicolaou A."/>
            <person name="Barry K."/>
            <person name="LaButti K."/>
            <person name="Viragh M."/>
            <person name="Koriabine M."/>
            <person name="Yan M."/>
            <person name="Riley R."/>
            <person name="Champramary S."/>
            <person name="Plett K.L."/>
            <person name="Tsai I.J."/>
            <person name="Slot J."/>
            <person name="Sipos G."/>
            <person name="Plett J."/>
            <person name="Nagy L.G."/>
            <person name="Grigoriev I.V."/>
        </authorList>
    </citation>
    <scope>NUCLEOTIDE SEQUENCE</scope>
    <source>
        <strain evidence="2">HWK02</strain>
    </source>
</reference>
<dbReference type="Proteomes" id="UP001175228">
    <property type="component" value="Unassembled WGS sequence"/>
</dbReference>
<comment type="caution">
    <text evidence="2">The sequence shown here is derived from an EMBL/GenBank/DDBJ whole genome shotgun (WGS) entry which is preliminary data.</text>
</comment>
<accession>A0AA39UGK3</accession>
<evidence type="ECO:0000313" key="3">
    <source>
        <dbReference type="Proteomes" id="UP001175228"/>
    </source>
</evidence>
<proteinExistence type="predicted"/>
<name>A0AA39UGK3_9AGAR</name>
<gene>
    <name evidence="2" type="ORF">EDD18DRAFT_1365149</name>
</gene>
<organism evidence="2 3">
    <name type="scientific">Armillaria luteobubalina</name>
    <dbReference type="NCBI Taxonomy" id="153913"/>
    <lineage>
        <taxon>Eukaryota</taxon>
        <taxon>Fungi</taxon>
        <taxon>Dikarya</taxon>
        <taxon>Basidiomycota</taxon>
        <taxon>Agaricomycotina</taxon>
        <taxon>Agaricomycetes</taxon>
        <taxon>Agaricomycetidae</taxon>
        <taxon>Agaricales</taxon>
        <taxon>Marasmiineae</taxon>
        <taxon>Physalacriaceae</taxon>
        <taxon>Armillaria</taxon>
    </lineage>
</organism>
<sequence>MAQAFALSKTIREGINDSLGVVGASLWGWVLETPNRMPSNMDPDPTLMGLPALEPVPNFDLGIITVDPLPDAKLVREQTTAKIEDRTSSSVVLHTQPAPMLIPMASPPTVNVEMSTSLPSLPASNAIIDQGLPSMSTQGLSRSQASQVLKDHLAAHAREKDLAEKGKVHDMKGSNQSNYDSLGLQLPVKGETVATHCERMSENEGSLVGAVVDVRDRFGEHATKHTESHELVLQGLSDLGVMVQQTLDVVHTMAKVVAPLMDAVNHTMGAVQTTAGAMNSHTLTLQSHSMAIQSMRSGIQDIDVGLTAIHNSINRMQTQISALSNPSPSPTPVLLAGNSSLICTQHPSNVLPLPKCPHGNGAHSGNHGRASNLIVCPPLADTQSQMVMCLVTVQRLI</sequence>
<feature type="compositionally biased region" description="Basic and acidic residues" evidence="1">
    <location>
        <begin position="163"/>
        <end position="172"/>
    </location>
</feature>
<dbReference type="AlphaFoldDB" id="A0AA39UGK3"/>